<gene>
    <name evidence="3" type="ORF">GCM10011519_07860</name>
</gene>
<sequence>MGIFRSRPRGTGRPVPGDPDDFWAWWSERGRALVTTAVGGEQPGQAFDALTTAVHALHPGLAWEVGPGELSAYVLALSPEGDPELRAPARRWLLAAPEPDPTWSFTDHRPPDPTPGSGTLSIDGGPELDLGDVLVSARSSGSRFDVAVFHPAFTGLDETVRERVTYLVLDGALGENDVELWLGTIEATDVRPPDGFGLAALRAAVDDRRSAHVDADGRPTWTLLRGETADGPLIASAQTPLHPLTAAQLTRYAAVTLPYRERSPDGFPTGASLDSLREIEDGLTEALGTSGAVVAHQSCAGTRLVHLYLDDATKALEVVRRTASTWGEGRARVESSLDPGWDRVRHLRS</sequence>
<dbReference type="Pfam" id="PF05117">
    <property type="entry name" value="DUF695"/>
    <property type="match status" value="1"/>
</dbReference>
<organism evidence="3 4">
    <name type="scientific">Marmoricola endophyticus</name>
    <dbReference type="NCBI Taxonomy" id="2040280"/>
    <lineage>
        <taxon>Bacteria</taxon>
        <taxon>Bacillati</taxon>
        <taxon>Actinomycetota</taxon>
        <taxon>Actinomycetes</taxon>
        <taxon>Propionibacteriales</taxon>
        <taxon>Nocardioidaceae</taxon>
        <taxon>Marmoricola</taxon>
    </lineage>
</organism>
<evidence type="ECO:0000256" key="1">
    <source>
        <dbReference type="SAM" id="MobiDB-lite"/>
    </source>
</evidence>
<feature type="domain" description="DUF695" evidence="2">
    <location>
        <begin position="245"/>
        <end position="342"/>
    </location>
</feature>
<comment type="caution">
    <text evidence="3">The sequence shown here is derived from an EMBL/GenBank/DDBJ whole genome shotgun (WGS) entry which is preliminary data.</text>
</comment>
<dbReference type="AlphaFoldDB" id="A0A917EZE8"/>
<evidence type="ECO:0000313" key="3">
    <source>
        <dbReference type="EMBL" id="GGF36736.1"/>
    </source>
</evidence>
<reference evidence="3" key="1">
    <citation type="journal article" date="2014" name="Int. J. Syst. Evol. Microbiol.">
        <title>Complete genome sequence of Corynebacterium casei LMG S-19264T (=DSM 44701T), isolated from a smear-ripened cheese.</title>
        <authorList>
            <consortium name="US DOE Joint Genome Institute (JGI-PGF)"/>
            <person name="Walter F."/>
            <person name="Albersmeier A."/>
            <person name="Kalinowski J."/>
            <person name="Ruckert C."/>
        </authorList>
    </citation>
    <scope>NUCLEOTIDE SEQUENCE</scope>
    <source>
        <strain evidence="3">CGMCC 1.16067</strain>
    </source>
</reference>
<dbReference type="EMBL" id="BMKQ01000001">
    <property type="protein sequence ID" value="GGF36736.1"/>
    <property type="molecule type" value="Genomic_DNA"/>
</dbReference>
<evidence type="ECO:0000313" key="4">
    <source>
        <dbReference type="Proteomes" id="UP000649179"/>
    </source>
</evidence>
<keyword evidence="4" id="KW-1185">Reference proteome</keyword>
<feature type="region of interest" description="Disordered" evidence="1">
    <location>
        <begin position="101"/>
        <end position="123"/>
    </location>
</feature>
<dbReference type="InterPro" id="IPR016097">
    <property type="entry name" value="DUF695"/>
</dbReference>
<dbReference type="Proteomes" id="UP000649179">
    <property type="component" value="Unassembled WGS sequence"/>
</dbReference>
<reference evidence="3" key="2">
    <citation type="submission" date="2020-09" db="EMBL/GenBank/DDBJ databases">
        <authorList>
            <person name="Sun Q."/>
            <person name="Zhou Y."/>
        </authorList>
    </citation>
    <scope>NUCLEOTIDE SEQUENCE</scope>
    <source>
        <strain evidence="3">CGMCC 1.16067</strain>
    </source>
</reference>
<evidence type="ECO:0000259" key="2">
    <source>
        <dbReference type="Pfam" id="PF05117"/>
    </source>
</evidence>
<name>A0A917EZE8_9ACTN</name>
<protein>
    <recommendedName>
        <fullName evidence="2">DUF695 domain-containing protein</fullName>
    </recommendedName>
</protein>
<proteinExistence type="predicted"/>
<accession>A0A917EZE8</accession>